<dbReference type="Proteomes" id="UP000324222">
    <property type="component" value="Unassembled WGS sequence"/>
</dbReference>
<sequence>MSVGLGRRPRIGLNSTTYRFETIPFGELFKVTYMSP</sequence>
<proteinExistence type="predicted"/>
<dbReference type="EMBL" id="VSRR010034397">
    <property type="protein sequence ID" value="MPC72246.1"/>
    <property type="molecule type" value="Genomic_DNA"/>
</dbReference>
<reference evidence="1 2" key="1">
    <citation type="submission" date="2019-05" db="EMBL/GenBank/DDBJ databases">
        <title>Another draft genome of Portunus trituberculatus and its Hox gene families provides insights of decapod evolution.</title>
        <authorList>
            <person name="Jeong J.-H."/>
            <person name="Song I."/>
            <person name="Kim S."/>
            <person name="Choi T."/>
            <person name="Kim D."/>
            <person name="Ryu S."/>
            <person name="Kim W."/>
        </authorList>
    </citation>
    <scope>NUCLEOTIDE SEQUENCE [LARGE SCALE GENOMIC DNA]</scope>
    <source>
        <tissue evidence="1">Muscle</tissue>
    </source>
</reference>
<gene>
    <name evidence="1" type="ORF">E2C01_066543</name>
</gene>
<accession>A0A5B7HQS9</accession>
<protein>
    <submittedName>
        <fullName evidence="1">Uncharacterized protein</fullName>
    </submittedName>
</protein>
<evidence type="ECO:0000313" key="2">
    <source>
        <dbReference type="Proteomes" id="UP000324222"/>
    </source>
</evidence>
<name>A0A5B7HQS9_PORTR</name>
<comment type="caution">
    <text evidence="1">The sequence shown here is derived from an EMBL/GenBank/DDBJ whole genome shotgun (WGS) entry which is preliminary data.</text>
</comment>
<keyword evidence="2" id="KW-1185">Reference proteome</keyword>
<evidence type="ECO:0000313" key="1">
    <source>
        <dbReference type="EMBL" id="MPC72246.1"/>
    </source>
</evidence>
<organism evidence="1 2">
    <name type="scientific">Portunus trituberculatus</name>
    <name type="common">Swimming crab</name>
    <name type="synonym">Neptunus trituberculatus</name>
    <dbReference type="NCBI Taxonomy" id="210409"/>
    <lineage>
        <taxon>Eukaryota</taxon>
        <taxon>Metazoa</taxon>
        <taxon>Ecdysozoa</taxon>
        <taxon>Arthropoda</taxon>
        <taxon>Crustacea</taxon>
        <taxon>Multicrustacea</taxon>
        <taxon>Malacostraca</taxon>
        <taxon>Eumalacostraca</taxon>
        <taxon>Eucarida</taxon>
        <taxon>Decapoda</taxon>
        <taxon>Pleocyemata</taxon>
        <taxon>Brachyura</taxon>
        <taxon>Eubrachyura</taxon>
        <taxon>Portunoidea</taxon>
        <taxon>Portunidae</taxon>
        <taxon>Portuninae</taxon>
        <taxon>Portunus</taxon>
    </lineage>
</organism>
<dbReference type="AlphaFoldDB" id="A0A5B7HQS9"/>